<reference evidence="5" key="1">
    <citation type="journal article" date="2021" name="Proc. Natl. Acad. Sci. U.S.A.">
        <title>A Catalog of Tens of Thousands of Viruses from Human Metagenomes Reveals Hidden Associations with Chronic Diseases.</title>
        <authorList>
            <person name="Tisza M.J."/>
            <person name="Buck C.B."/>
        </authorList>
    </citation>
    <scope>NUCLEOTIDE SEQUENCE</scope>
    <source>
        <strain evidence="5">CtCsv15</strain>
    </source>
</reference>
<dbReference type="GO" id="GO:0015074">
    <property type="term" value="P:DNA integration"/>
    <property type="evidence" value="ECO:0007669"/>
    <property type="project" value="InterPro"/>
</dbReference>
<accession>A0A8S5LZ18</accession>
<dbReference type="GO" id="GO:0003677">
    <property type="term" value="F:DNA binding"/>
    <property type="evidence" value="ECO:0007669"/>
    <property type="project" value="UniProtKB-KW"/>
</dbReference>
<organism evidence="5">
    <name type="scientific">Siphoviridae sp. ctCsv15</name>
    <dbReference type="NCBI Taxonomy" id="2826195"/>
    <lineage>
        <taxon>Viruses</taxon>
        <taxon>Duplodnaviria</taxon>
        <taxon>Heunggongvirae</taxon>
        <taxon>Uroviricota</taxon>
        <taxon>Caudoviricetes</taxon>
    </lineage>
</organism>
<evidence type="ECO:0000313" key="5">
    <source>
        <dbReference type="EMBL" id="DAD75218.1"/>
    </source>
</evidence>
<dbReference type="SUPFAM" id="SSF56349">
    <property type="entry name" value="DNA breaking-rejoining enzymes"/>
    <property type="match status" value="1"/>
</dbReference>
<comment type="similarity">
    <text evidence="1">Belongs to the 'phage' integrase family.</text>
</comment>
<dbReference type="GO" id="GO:0006310">
    <property type="term" value="P:DNA recombination"/>
    <property type="evidence" value="ECO:0007669"/>
    <property type="project" value="UniProtKB-KW"/>
</dbReference>
<dbReference type="InterPro" id="IPR002104">
    <property type="entry name" value="Integrase_catalytic"/>
</dbReference>
<dbReference type="Pfam" id="PF00589">
    <property type="entry name" value="Phage_integrase"/>
    <property type="match status" value="1"/>
</dbReference>
<dbReference type="InterPro" id="IPR011010">
    <property type="entry name" value="DNA_brk_join_enz"/>
</dbReference>
<evidence type="ECO:0000256" key="1">
    <source>
        <dbReference type="ARBA" id="ARBA00008857"/>
    </source>
</evidence>
<name>A0A8S5LZ18_9CAUD</name>
<evidence type="ECO:0000256" key="2">
    <source>
        <dbReference type="ARBA" id="ARBA00023125"/>
    </source>
</evidence>
<evidence type="ECO:0000256" key="3">
    <source>
        <dbReference type="ARBA" id="ARBA00023172"/>
    </source>
</evidence>
<evidence type="ECO:0000259" key="4">
    <source>
        <dbReference type="Pfam" id="PF00589"/>
    </source>
</evidence>
<dbReference type="EMBL" id="BK014777">
    <property type="protein sequence ID" value="DAD75218.1"/>
    <property type="molecule type" value="Genomic_DNA"/>
</dbReference>
<dbReference type="Gene3D" id="1.10.150.130">
    <property type="match status" value="1"/>
</dbReference>
<proteinExistence type="inferred from homology"/>
<sequence length="543" mass="63831">MKNRDLIIKSARRLDKFTLDDIILVSEIDEQEVTDILSELLKEKIVVKNGNTYYFNTKGVNNNGIEEVKPIIIEKEEGYDYFLTLSKETQERIRSYIDLLNFVNQAGGKNSKQLVELFNQTSGYKSISLCTLGRIRTNYKRYGFKGILPSYSAGNVESSIPDELYNYFKKYYLTNEKLSATDAIYRAQKQLQDEQKIEQPYAYASAAFLRKLKTEFTSQQIEYFRNNIKPQNIKIKIENKIQEPLEMLFKDAAKIYFNRLKTENKFERLMHQKTDYKNHLKEYFGDLQIREITNKVVAKFKQKQFDSGYQLVSVNIYILILKNIINAVCPKTNYLASRSKSLKENSYAMDMNLLTEEQISELLNICYKKYPDAYPILYISLSTGASIPELLGLTWDRIDFRNQIIFLKYFLYGDKLVMTKCNSTMRRLTIDWNICEDLEYKYHISDPEPNDFIFKFESKKPAQQYIEEDVLAPLAKEIGVSKLNPSDMQHNFVNICIKQNIPLTYIQKSLGYYGITNFVKVYRNLIEQQEEDYYNPLDKILKK</sequence>
<dbReference type="Gene3D" id="1.10.443.10">
    <property type="entry name" value="Intergrase catalytic core"/>
    <property type="match status" value="1"/>
</dbReference>
<keyword evidence="2" id="KW-0238">DNA-binding</keyword>
<dbReference type="InterPro" id="IPR013762">
    <property type="entry name" value="Integrase-like_cat_sf"/>
</dbReference>
<keyword evidence="3" id="KW-0233">DNA recombination</keyword>
<feature type="domain" description="Tyr recombinase" evidence="4">
    <location>
        <begin position="354"/>
        <end position="525"/>
    </location>
</feature>
<protein>
    <submittedName>
        <fullName evidence="5">Integrase</fullName>
    </submittedName>
</protein>
<dbReference type="InterPro" id="IPR010998">
    <property type="entry name" value="Integrase_recombinase_N"/>
</dbReference>